<feature type="transmembrane region" description="Helical" evidence="15">
    <location>
        <begin position="276"/>
        <end position="294"/>
    </location>
</feature>
<keyword evidence="11" id="KW-1278">Translocase</keyword>
<dbReference type="Gene3D" id="1.20.1110.10">
    <property type="entry name" value="Calcium-transporting ATPase, transmembrane domain"/>
    <property type="match status" value="1"/>
</dbReference>
<dbReference type="Pfam" id="PF00122">
    <property type="entry name" value="E1-E2_ATPase"/>
    <property type="match status" value="1"/>
</dbReference>
<evidence type="ECO:0000256" key="3">
    <source>
        <dbReference type="ARBA" id="ARBA00022448"/>
    </source>
</evidence>
<dbReference type="InterPro" id="IPR044492">
    <property type="entry name" value="P_typ_ATPase_HD_dom"/>
</dbReference>
<evidence type="ECO:0000256" key="9">
    <source>
        <dbReference type="ARBA" id="ARBA00022840"/>
    </source>
</evidence>
<evidence type="ECO:0000256" key="12">
    <source>
        <dbReference type="ARBA" id="ARBA00022989"/>
    </source>
</evidence>
<evidence type="ECO:0000313" key="18">
    <source>
        <dbReference type="Proteomes" id="UP000316598"/>
    </source>
</evidence>
<comment type="subcellular location">
    <subcellularLocation>
        <location evidence="1">Cell membrane</location>
        <topology evidence="1">Multi-pass membrane protein</topology>
    </subcellularLocation>
</comment>
<keyword evidence="10" id="KW-0460">Magnesium</keyword>
<dbReference type="SUPFAM" id="SSF81665">
    <property type="entry name" value="Calcium ATPase, transmembrane domain M"/>
    <property type="match status" value="1"/>
</dbReference>
<keyword evidence="4 15" id="KW-1003">Cell membrane</keyword>
<keyword evidence="9 15" id="KW-0067">ATP-binding</keyword>
<dbReference type="GO" id="GO:0005886">
    <property type="term" value="C:plasma membrane"/>
    <property type="evidence" value="ECO:0007669"/>
    <property type="project" value="UniProtKB-SubCell"/>
</dbReference>
<dbReference type="GO" id="GO:0005507">
    <property type="term" value="F:copper ion binding"/>
    <property type="evidence" value="ECO:0007669"/>
    <property type="project" value="TreeGrafter"/>
</dbReference>
<dbReference type="InterPro" id="IPR008250">
    <property type="entry name" value="ATPase_P-typ_transduc_dom_A_sf"/>
</dbReference>
<feature type="transmembrane region" description="Helical" evidence="15">
    <location>
        <begin position="179"/>
        <end position="202"/>
    </location>
</feature>
<keyword evidence="5" id="KW-0597">Phosphoprotein</keyword>
<dbReference type="NCBIfam" id="TIGR01511">
    <property type="entry name" value="ATPase-IB1_Cu"/>
    <property type="match status" value="1"/>
</dbReference>
<evidence type="ECO:0000256" key="15">
    <source>
        <dbReference type="RuleBase" id="RU362081"/>
    </source>
</evidence>
<dbReference type="InterPro" id="IPR023214">
    <property type="entry name" value="HAD_sf"/>
</dbReference>
<dbReference type="Pfam" id="PF00702">
    <property type="entry name" value="Hydrolase"/>
    <property type="match status" value="1"/>
</dbReference>
<feature type="transmembrane region" description="Helical" evidence="15">
    <location>
        <begin position="761"/>
        <end position="781"/>
    </location>
</feature>
<dbReference type="PROSITE" id="PS00154">
    <property type="entry name" value="ATPASE_E1_E2"/>
    <property type="match status" value="1"/>
</dbReference>
<proteinExistence type="inferred from homology"/>
<dbReference type="Gene3D" id="2.70.150.10">
    <property type="entry name" value="Calcium-transporting ATPase, cytoplasmic transduction domain A"/>
    <property type="match status" value="1"/>
</dbReference>
<dbReference type="InterPro" id="IPR059000">
    <property type="entry name" value="ATPase_P-type_domA"/>
</dbReference>
<evidence type="ECO:0000259" key="16">
    <source>
        <dbReference type="PROSITE" id="PS50846"/>
    </source>
</evidence>
<dbReference type="InterPro" id="IPR021993">
    <property type="entry name" value="ATPase-cat-bd"/>
</dbReference>
<dbReference type="NCBIfam" id="TIGR01494">
    <property type="entry name" value="ATPase_P-type"/>
    <property type="match status" value="1"/>
</dbReference>
<dbReference type="Gene3D" id="3.40.50.1000">
    <property type="entry name" value="HAD superfamily/HAD-like"/>
    <property type="match status" value="1"/>
</dbReference>
<keyword evidence="13" id="KW-0406">Ion transport</keyword>
<dbReference type="GO" id="GO:0016887">
    <property type="term" value="F:ATP hydrolysis activity"/>
    <property type="evidence" value="ECO:0007669"/>
    <property type="project" value="InterPro"/>
</dbReference>
<dbReference type="InterPro" id="IPR036412">
    <property type="entry name" value="HAD-like_sf"/>
</dbReference>
<dbReference type="NCBIfam" id="TIGR01525">
    <property type="entry name" value="ATPase-IB_hvy"/>
    <property type="match status" value="1"/>
</dbReference>
<dbReference type="SUPFAM" id="SSF81660">
    <property type="entry name" value="Metal cation-transporting ATPase, ATP-binding domain N"/>
    <property type="match status" value="1"/>
</dbReference>
<dbReference type="InterPro" id="IPR001757">
    <property type="entry name" value="P_typ_ATPase"/>
</dbReference>
<dbReference type="GO" id="GO:0055070">
    <property type="term" value="P:copper ion homeostasis"/>
    <property type="evidence" value="ECO:0007669"/>
    <property type="project" value="TreeGrafter"/>
</dbReference>
<evidence type="ECO:0000256" key="7">
    <source>
        <dbReference type="ARBA" id="ARBA00022723"/>
    </source>
</evidence>
<dbReference type="CDD" id="cd00371">
    <property type="entry name" value="HMA"/>
    <property type="match status" value="1"/>
</dbReference>
<evidence type="ECO:0000256" key="5">
    <source>
        <dbReference type="ARBA" id="ARBA00022553"/>
    </source>
</evidence>
<dbReference type="InterPro" id="IPR036163">
    <property type="entry name" value="HMA_dom_sf"/>
</dbReference>
<protein>
    <submittedName>
        <fullName evidence="17">Copper-exporting P-type ATPase A</fullName>
    </submittedName>
</protein>
<name>A0A5C5WMC2_9BACT</name>
<evidence type="ECO:0000256" key="8">
    <source>
        <dbReference type="ARBA" id="ARBA00022741"/>
    </source>
</evidence>
<dbReference type="PANTHER" id="PTHR43520:SF5">
    <property type="entry name" value="CATION-TRANSPORTING P-TYPE ATPASE-RELATED"/>
    <property type="match status" value="1"/>
</dbReference>
<feature type="transmembrane region" description="Helical" evidence="15">
    <location>
        <begin position="252"/>
        <end position="270"/>
    </location>
</feature>
<accession>A0A5C5WMC2</accession>
<dbReference type="SFLD" id="SFLDS00003">
    <property type="entry name" value="Haloacid_Dehalogenase"/>
    <property type="match status" value="1"/>
</dbReference>
<feature type="domain" description="HMA" evidence="16">
    <location>
        <begin position="94"/>
        <end position="160"/>
    </location>
</feature>
<dbReference type="SFLD" id="SFLDF00027">
    <property type="entry name" value="p-type_atpase"/>
    <property type="match status" value="1"/>
</dbReference>
<evidence type="ECO:0000256" key="2">
    <source>
        <dbReference type="ARBA" id="ARBA00006024"/>
    </source>
</evidence>
<dbReference type="EMBL" id="SJPI01000002">
    <property type="protein sequence ID" value="TWT51241.1"/>
    <property type="molecule type" value="Genomic_DNA"/>
</dbReference>
<dbReference type="PROSITE" id="PS50846">
    <property type="entry name" value="HMA_2"/>
    <property type="match status" value="1"/>
</dbReference>
<keyword evidence="12 15" id="KW-1133">Transmembrane helix</keyword>
<dbReference type="PRINTS" id="PR00119">
    <property type="entry name" value="CATATPASE"/>
</dbReference>
<dbReference type="GO" id="GO:0043682">
    <property type="term" value="F:P-type divalent copper transporter activity"/>
    <property type="evidence" value="ECO:0007669"/>
    <property type="project" value="TreeGrafter"/>
</dbReference>
<dbReference type="SFLD" id="SFLDG00002">
    <property type="entry name" value="C1.7:_P-type_atpase_like"/>
    <property type="match status" value="1"/>
</dbReference>
<feature type="transmembrane region" description="Helical" evidence="15">
    <location>
        <begin position="787"/>
        <end position="811"/>
    </location>
</feature>
<evidence type="ECO:0000256" key="14">
    <source>
        <dbReference type="ARBA" id="ARBA00023136"/>
    </source>
</evidence>
<keyword evidence="6 15" id="KW-0812">Transmembrane</keyword>
<dbReference type="PANTHER" id="PTHR43520">
    <property type="entry name" value="ATP7, ISOFORM B"/>
    <property type="match status" value="1"/>
</dbReference>
<keyword evidence="7 15" id="KW-0479">Metal-binding</keyword>
<evidence type="ECO:0000313" key="17">
    <source>
        <dbReference type="EMBL" id="TWT51241.1"/>
    </source>
</evidence>
<keyword evidence="3" id="KW-0813">Transport</keyword>
<evidence type="ECO:0000256" key="4">
    <source>
        <dbReference type="ARBA" id="ARBA00022475"/>
    </source>
</evidence>
<dbReference type="FunFam" id="2.70.150.10:FF:000002">
    <property type="entry name" value="Copper-transporting ATPase 1, putative"/>
    <property type="match status" value="1"/>
</dbReference>
<reference evidence="17 18" key="1">
    <citation type="submission" date="2019-02" db="EMBL/GenBank/DDBJ databases">
        <title>Deep-cultivation of Planctomycetes and their phenomic and genomic characterization uncovers novel biology.</title>
        <authorList>
            <person name="Wiegand S."/>
            <person name="Jogler M."/>
            <person name="Boedeker C."/>
            <person name="Pinto D."/>
            <person name="Vollmers J."/>
            <person name="Rivas-Marin E."/>
            <person name="Kohn T."/>
            <person name="Peeters S.H."/>
            <person name="Heuer A."/>
            <person name="Rast P."/>
            <person name="Oberbeckmann S."/>
            <person name="Bunk B."/>
            <person name="Jeske O."/>
            <person name="Meyerdierks A."/>
            <person name="Storesund J.E."/>
            <person name="Kallscheuer N."/>
            <person name="Luecker S."/>
            <person name="Lage O.M."/>
            <person name="Pohl T."/>
            <person name="Merkel B.J."/>
            <person name="Hornburger P."/>
            <person name="Mueller R.-W."/>
            <person name="Bruemmer F."/>
            <person name="Labrenz M."/>
            <person name="Spormann A.M."/>
            <person name="Op Den Camp H."/>
            <person name="Overmann J."/>
            <person name="Amann R."/>
            <person name="Jetten M.S.M."/>
            <person name="Mascher T."/>
            <person name="Medema M.H."/>
            <person name="Devos D.P."/>
            <person name="Kaster A.-K."/>
            <person name="Ovreas L."/>
            <person name="Rohde M."/>
            <person name="Galperin M.Y."/>
            <person name="Jogler C."/>
        </authorList>
    </citation>
    <scope>NUCLEOTIDE SEQUENCE [LARGE SCALE GENOMIC DNA]</scope>
    <source>
        <strain evidence="17 18">Pla22</strain>
    </source>
</reference>
<feature type="transmembrane region" description="Helical" evidence="15">
    <location>
        <begin position="214"/>
        <end position="232"/>
    </location>
</feature>
<dbReference type="InterPro" id="IPR023298">
    <property type="entry name" value="ATPase_P-typ_TM_dom_sf"/>
</dbReference>
<dbReference type="InterPro" id="IPR006121">
    <property type="entry name" value="HMA_dom"/>
</dbReference>
<keyword evidence="8 15" id="KW-0547">Nucleotide-binding</keyword>
<comment type="caution">
    <text evidence="17">The sequence shown here is derived from an EMBL/GenBank/DDBJ whole genome shotgun (WGS) entry which is preliminary data.</text>
</comment>
<evidence type="ECO:0000256" key="10">
    <source>
        <dbReference type="ARBA" id="ARBA00022842"/>
    </source>
</evidence>
<gene>
    <name evidence="17" type="primary">copA</name>
    <name evidence="17" type="ORF">Pla22_40180</name>
</gene>
<dbReference type="Gene3D" id="3.40.1110.10">
    <property type="entry name" value="Calcium-transporting ATPase, cytoplasmic domain N"/>
    <property type="match status" value="1"/>
</dbReference>
<evidence type="ECO:0000256" key="13">
    <source>
        <dbReference type="ARBA" id="ARBA00023065"/>
    </source>
</evidence>
<dbReference type="InterPro" id="IPR023299">
    <property type="entry name" value="ATPase_P-typ_cyto_dom_N"/>
</dbReference>
<evidence type="ECO:0000256" key="1">
    <source>
        <dbReference type="ARBA" id="ARBA00004651"/>
    </source>
</evidence>
<feature type="transmembrane region" description="Helical" evidence="15">
    <location>
        <begin position="460"/>
        <end position="485"/>
    </location>
</feature>
<sequence>MTSVLRSSVACVHCGLPSPPPARPDVPAFCCNGCRGAYELIRGWGLEDYYAIRDDSGASPATEKDSRFDDLDHPSLLGASAPVLVHDSDGNELLRSRLCISGLHCAACLWLLERAPERVDGWLSSRVRMHERTIEITYDPATVPLSKIGSLLQKLGYEVSPLGKDSGHSEAATLESRQLLVDIAIAGFCAANAMWLAIALYAGAFTGIEAEHANAFRIAGVVLGCIAVLFPGRTFFRGALASIRTRTPHMDLPVAIGLAAGLGGSLYGLLDANREIYFDSIAALVFFLLVGRWLQMRQQRRAGDEVAGLIQLAPAVATLRKSDGTTERVTCDTLSIGDTVLVAPGESVPVDGVVVDGKSSIDRSLLTGESVPVEVVVGSLVEAGTDNLQSPLEITATLVGSQTRLSQLTSAVADAAASRTPIVQLANRIGGWFVAIVLVLAIATWVYWWNRDPSSVVGHVVALLIVACPCALALATPLAIAASIGRLASRKVLVRSGECLERIVGKGTIFFDKTGTLTTGRMKVIHWHGDPEWLAIAASAQTYVRHPIAAALIEYAKDCDVDPAEHSDWTINVLPGIGIEAQGTPMGTIQIGNANVVSDAIDEPWNEIASRIRKEGGSPIFVTANNSIRAVFGTADAIRDESRAVVKHFQDLGWKVGILSGDHRATVAEVAAKLGVDAERARGEMMPDEKLDAIRKASLDGIVMMVGDGLNDAAALAAADVGVAIRGGVNASLAAAPIIIGDGRLGGLVTLVSMAGTTRRVILRNLALSISYNVVAVALAMNGMITPLIAAILMPISSLTVILATIAGVRLPEDLSSSNSKPTR</sequence>
<dbReference type="SUPFAM" id="SSF55008">
    <property type="entry name" value="HMA, heavy metal-associated domain"/>
    <property type="match status" value="1"/>
</dbReference>
<feature type="transmembrane region" description="Helical" evidence="15">
    <location>
        <begin position="429"/>
        <end position="448"/>
    </location>
</feature>
<dbReference type="SUPFAM" id="SSF56784">
    <property type="entry name" value="HAD-like"/>
    <property type="match status" value="1"/>
</dbReference>
<dbReference type="Proteomes" id="UP000316598">
    <property type="component" value="Unassembled WGS sequence"/>
</dbReference>
<evidence type="ECO:0000256" key="6">
    <source>
        <dbReference type="ARBA" id="ARBA00022692"/>
    </source>
</evidence>
<dbReference type="GO" id="GO:0005524">
    <property type="term" value="F:ATP binding"/>
    <property type="evidence" value="ECO:0007669"/>
    <property type="project" value="UniProtKB-UniRule"/>
</dbReference>
<dbReference type="InterPro" id="IPR027256">
    <property type="entry name" value="P-typ_ATPase_IB"/>
</dbReference>
<evidence type="ECO:0000256" key="11">
    <source>
        <dbReference type="ARBA" id="ARBA00022967"/>
    </source>
</evidence>
<organism evidence="17 18">
    <name type="scientific">Rubripirellula amarantea</name>
    <dbReference type="NCBI Taxonomy" id="2527999"/>
    <lineage>
        <taxon>Bacteria</taxon>
        <taxon>Pseudomonadati</taxon>
        <taxon>Planctomycetota</taxon>
        <taxon>Planctomycetia</taxon>
        <taxon>Pirellulales</taxon>
        <taxon>Pirellulaceae</taxon>
        <taxon>Rubripirellula</taxon>
    </lineage>
</organism>
<dbReference type="Pfam" id="PF12156">
    <property type="entry name" value="ATPase-cat_bd"/>
    <property type="match status" value="1"/>
</dbReference>
<keyword evidence="14 15" id="KW-0472">Membrane</keyword>
<dbReference type="AlphaFoldDB" id="A0A5C5WMC2"/>
<keyword evidence="18" id="KW-1185">Reference proteome</keyword>
<dbReference type="Gene3D" id="3.30.70.100">
    <property type="match status" value="1"/>
</dbReference>
<comment type="similarity">
    <text evidence="2 15">Belongs to the cation transport ATPase (P-type) (TC 3.A.3) family. Type IB subfamily.</text>
</comment>
<dbReference type="SUPFAM" id="SSF81653">
    <property type="entry name" value="Calcium ATPase, transduction domain A"/>
    <property type="match status" value="1"/>
</dbReference>
<dbReference type="InterPro" id="IPR018303">
    <property type="entry name" value="ATPase_P-typ_P_site"/>
</dbReference>